<dbReference type="InterPro" id="IPR003593">
    <property type="entry name" value="AAA+_ATPase"/>
</dbReference>
<feature type="domain" description="AAA+ ATPase" evidence="6">
    <location>
        <begin position="243"/>
        <end position="374"/>
    </location>
</feature>
<dbReference type="Gene3D" id="1.10.8.60">
    <property type="match status" value="1"/>
</dbReference>
<dbReference type="PANTHER" id="PTHR23074:SF83">
    <property type="entry name" value="VACUOLAR PROTEIN SORTING-ASSOCIATED PROTEIN 4A"/>
    <property type="match status" value="1"/>
</dbReference>
<dbReference type="InterPro" id="IPR050304">
    <property type="entry name" value="MT-severing_AAA_ATPase"/>
</dbReference>
<dbReference type="GO" id="GO:0016887">
    <property type="term" value="F:ATP hydrolysis activity"/>
    <property type="evidence" value="ECO:0007669"/>
    <property type="project" value="InterPro"/>
</dbReference>
<reference evidence="8" key="1">
    <citation type="journal article" date="2015" name="Genome Announc.">
        <title>Draft genome sequence of Talaromyces cellulolyticus strain Y-94, a source of lignocellulosic biomass-degrading enzymes.</title>
        <authorList>
            <person name="Fujii T."/>
            <person name="Koike H."/>
            <person name="Sawayama S."/>
            <person name="Yano S."/>
            <person name="Inoue H."/>
        </authorList>
    </citation>
    <scope>NUCLEOTIDE SEQUENCE [LARGE SCALE GENOMIC DNA]</scope>
    <source>
        <strain evidence="8">Y-94</strain>
    </source>
</reference>
<comment type="caution">
    <text evidence="7">The sequence shown here is derived from an EMBL/GenBank/DDBJ whole genome shotgun (WGS) entry which is preliminary data.</text>
</comment>
<organism evidence="7 8">
    <name type="scientific">Talaromyces pinophilus</name>
    <name type="common">Penicillium pinophilum</name>
    <dbReference type="NCBI Taxonomy" id="128442"/>
    <lineage>
        <taxon>Eukaryota</taxon>
        <taxon>Fungi</taxon>
        <taxon>Dikarya</taxon>
        <taxon>Ascomycota</taxon>
        <taxon>Pezizomycotina</taxon>
        <taxon>Eurotiomycetes</taxon>
        <taxon>Eurotiomycetidae</taxon>
        <taxon>Eurotiales</taxon>
        <taxon>Trichocomaceae</taxon>
        <taxon>Talaromyces</taxon>
        <taxon>Talaromyces sect. Talaromyces</taxon>
    </lineage>
</organism>
<evidence type="ECO:0000256" key="4">
    <source>
        <dbReference type="RuleBase" id="RU003651"/>
    </source>
</evidence>
<keyword evidence="3" id="KW-0175">Coiled coil</keyword>
<gene>
    <name evidence="7" type="ORF">TCE0_022f06769</name>
</gene>
<dbReference type="Gene3D" id="3.40.50.300">
    <property type="entry name" value="P-loop containing nucleotide triphosphate hydrolases"/>
    <property type="match status" value="1"/>
</dbReference>
<dbReference type="EMBL" id="DF933818">
    <property type="protein sequence ID" value="GAM37123.1"/>
    <property type="molecule type" value="Genomic_DNA"/>
</dbReference>
<dbReference type="PROSITE" id="PS00674">
    <property type="entry name" value="AAA"/>
    <property type="match status" value="1"/>
</dbReference>
<evidence type="ECO:0000259" key="6">
    <source>
        <dbReference type="SMART" id="SM00382"/>
    </source>
</evidence>
<proteinExistence type="inferred from homology"/>
<evidence type="ECO:0000256" key="2">
    <source>
        <dbReference type="ARBA" id="ARBA00022840"/>
    </source>
</evidence>
<name>A0A6V8HFX8_TALPI</name>
<evidence type="ECO:0000256" key="5">
    <source>
        <dbReference type="SAM" id="MobiDB-lite"/>
    </source>
</evidence>
<dbReference type="AlphaFoldDB" id="A0A6V8HFX8"/>
<evidence type="ECO:0000256" key="1">
    <source>
        <dbReference type="ARBA" id="ARBA00022741"/>
    </source>
</evidence>
<keyword evidence="1 4" id="KW-0547">Nucleotide-binding</keyword>
<dbReference type="GO" id="GO:0005524">
    <property type="term" value="F:ATP binding"/>
    <property type="evidence" value="ECO:0007669"/>
    <property type="project" value="UniProtKB-KW"/>
</dbReference>
<evidence type="ECO:0000313" key="7">
    <source>
        <dbReference type="EMBL" id="GAM37123.1"/>
    </source>
</evidence>
<dbReference type="InterPro" id="IPR015415">
    <property type="entry name" value="Spast_Vps4_C"/>
</dbReference>
<dbReference type="FunFam" id="3.40.50.300:FF:001025">
    <property type="entry name" value="ATPase family, AAA domain-containing 2B"/>
    <property type="match status" value="1"/>
</dbReference>
<keyword evidence="2 4" id="KW-0067">ATP-binding</keyword>
<evidence type="ECO:0000313" key="8">
    <source>
        <dbReference type="Proteomes" id="UP000053095"/>
    </source>
</evidence>
<dbReference type="Pfam" id="PF00004">
    <property type="entry name" value="AAA"/>
    <property type="match status" value="1"/>
</dbReference>
<dbReference type="Pfam" id="PF09336">
    <property type="entry name" value="Vps4_C"/>
    <property type="match status" value="1"/>
</dbReference>
<feature type="compositionally biased region" description="Basic and acidic residues" evidence="5">
    <location>
        <begin position="98"/>
        <end position="192"/>
    </location>
</feature>
<dbReference type="SMART" id="SM00382">
    <property type="entry name" value="AAA"/>
    <property type="match status" value="1"/>
</dbReference>
<dbReference type="GO" id="GO:0016197">
    <property type="term" value="P:endosomal transport"/>
    <property type="evidence" value="ECO:0007669"/>
    <property type="project" value="TreeGrafter"/>
</dbReference>
<dbReference type="InterPro" id="IPR003960">
    <property type="entry name" value="ATPase_AAA_CS"/>
</dbReference>
<comment type="similarity">
    <text evidence="4">Belongs to the AAA ATPase family.</text>
</comment>
<dbReference type="InterPro" id="IPR027417">
    <property type="entry name" value="P-loop_NTPase"/>
</dbReference>
<sequence length="506" mass="56607">MVAPSKAPAHKGKRHQLIEFIASCVPNVRVDIDGAIGIELRVVDYVAEKLQKKIATKKEKKKLEDLIKNLEVQSGGNKKKGDQTRSSEKNLESPKVYDNNKKEASSNLNGEKKEEEGEKPDSENKEGEKDAKSNGEKKDDNVKPDHHKPPNDSKLEDNDKETPKSSDDEGATEKSKSATEEDEYSRSAHDKTLNASLDETVQGFKPDTTWDMVAGLDNAKLQLQLAAELPEKQPALFQGNRKAAQFVLLYGPPGTGKGHLAKALCNSVDSTFFMVSASDITSKWIGDSERLLFKRARRERPSIIFFDEIDALCDNRESGNEHLNQMKTEFLVQMDGMNQDNSGVVVIAATNLPWKLDPAFIRRFQKRVEVNLPDESSRERVFRIEIGDTNCNLTSDDYKELAQQSAGYSGSDIKSTVQGALNCPLAQVIQATHFFVDTEGRYLPCEPTREKALEMSWRDVPRNMIKDIGVTREDVFESLRQSKSSVNPDDLEKYSEWTKKHGVSGA</sequence>
<feature type="compositionally biased region" description="Basic and acidic residues" evidence="5">
    <location>
        <begin position="490"/>
        <end position="499"/>
    </location>
</feature>
<dbReference type="SUPFAM" id="SSF52540">
    <property type="entry name" value="P-loop containing nucleoside triphosphate hydrolases"/>
    <property type="match status" value="1"/>
</dbReference>
<feature type="compositionally biased region" description="Basic and acidic residues" evidence="5">
    <location>
        <begin position="79"/>
        <end position="92"/>
    </location>
</feature>
<accession>A0A6V8HFX8</accession>
<protein>
    <submittedName>
        <fullName evidence="7">Vacuolar sorting ATPase</fullName>
    </submittedName>
</protein>
<feature type="region of interest" description="Disordered" evidence="5">
    <location>
        <begin position="479"/>
        <end position="506"/>
    </location>
</feature>
<keyword evidence="8" id="KW-1185">Reference proteome</keyword>
<dbReference type="PANTHER" id="PTHR23074">
    <property type="entry name" value="AAA DOMAIN-CONTAINING"/>
    <property type="match status" value="1"/>
</dbReference>
<dbReference type="InterPro" id="IPR003959">
    <property type="entry name" value="ATPase_AAA_core"/>
</dbReference>
<dbReference type="Proteomes" id="UP000053095">
    <property type="component" value="Unassembled WGS sequence"/>
</dbReference>
<evidence type="ECO:0000256" key="3">
    <source>
        <dbReference type="ARBA" id="ARBA00023054"/>
    </source>
</evidence>
<dbReference type="GO" id="GO:0007033">
    <property type="term" value="P:vacuole organization"/>
    <property type="evidence" value="ECO:0007669"/>
    <property type="project" value="TreeGrafter"/>
</dbReference>
<feature type="region of interest" description="Disordered" evidence="5">
    <location>
        <begin position="68"/>
        <end position="193"/>
    </location>
</feature>